<feature type="non-terminal residue" evidence="2">
    <location>
        <position position="1"/>
    </location>
</feature>
<feature type="compositionally biased region" description="Polar residues" evidence="1">
    <location>
        <begin position="1"/>
        <end position="31"/>
    </location>
</feature>
<reference evidence="2" key="1">
    <citation type="submission" date="2021-02" db="EMBL/GenBank/DDBJ databases">
        <authorList>
            <person name="Nowell W R."/>
        </authorList>
    </citation>
    <scope>NUCLEOTIDE SEQUENCE</scope>
</reference>
<name>A0A815AFR0_9BILA</name>
<feature type="compositionally biased region" description="Polar residues" evidence="1">
    <location>
        <begin position="51"/>
        <end position="80"/>
    </location>
</feature>
<dbReference type="AlphaFoldDB" id="A0A815AFR0"/>
<evidence type="ECO:0000256" key="1">
    <source>
        <dbReference type="SAM" id="MobiDB-lite"/>
    </source>
</evidence>
<evidence type="ECO:0000313" key="3">
    <source>
        <dbReference type="EMBL" id="CAF4322319.1"/>
    </source>
</evidence>
<protein>
    <submittedName>
        <fullName evidence="2">Uncharacterized protein</fullName>
    </submittedName>
</protein>
<gene>
    <name evidence="3" type="ORF">BYL167_LOCUS28322</name>
    <name evidence="2" type="ORF">CJN711_LOCUS14759</name>
</gene>
<sequence length="89" mass="9293">PTDTQSSAASYSGVINQPTNNFSSAHTTQGPYTPAGTYDYSNLVQATSLPTDTQSSAASYSGVINQPTNNFSSAHTTQGPYTPAGTYDY</sequence>
<dbReference type="Proteomes" id="UP000681967">
    <property type="component" value="Unassembled WGS sequence"/>
</dbReference>
<proteinExistence type="predicted"/>
<dbReference type="EMBL" id="CAJOBH010039775">
    <property type="protein sequence ID" value="CAF4322319.1"/>
    <property type="molecule type" value="Genomic_DNA"/>
</dbReference>
<feature type="non-terminal residue" evidence="2">
    <location>
        <position position="89"/>
    </location>
</feature>
<evidence type="ECO:0000313" key="2">
    <source>
        <dbReference type="EMBL" id="CAF1256467.1"/>
    </source>
</evidence>
<comment type="caution">
    <text evidence="2">The sequence shown here is derived from an EMBL/GenBank/DDBJ whole genome shotgun (WGS) entry which is preliminary data.</text>
</comment>
<dbReference type="Proteomes" id="UP000663855">
    <property type="component" value="Unassembled WGS sequence"/>
</dbReference>
<feature type="region of interest" description="Disordered" evidence="1">
    <location>
        <begin position="51"/>
        <end position="89"/>
    </location>
</feature>
<dbReference type="EMBL" id="CAJNOV010006716">
    <property type="protein sequence ID" value="CAF1256467.1"/>
    <property type="molecule type" value="Genomic_DNA"/>
</dbReference>
<organism evidence="2 4">
    <name type="scientific">Rotaria magnacalcarata</name>
    <dbReference type="NCBI Taxonomy" id="392030"/>
    <lineage>
        <taxon>Eukaryota</taxon>
        <taxon>Metazoa</taxon>
        <taxon>Spiralia</taxon>
        <taxon>Gnathifera</taxon>
        <taxon>Rotifera</taxon>
        <taxon>Eurotatoria</taxon>
        <taxon>Bdelloidea</taxon>
        <taxon>Philodinida</taxon>
        <taxon>Philodinidae</taxon>
        <taxon>Rotaria</taxon>
    </lineage>
</organism>
<feature type="region of interest" description="Disordered" evidence="1">
    <location>
        <begin position="1"/>
        <end position="39"/>
    </location>
</feature>
<accession>A0A815AFR0</accession>
<evidence type="ECO:0000313" key="4">
    <source>
        <dbReference type="Proteomes" id="UP000663855"/>
    </source>
</evidence>